<keyword evidence="3" id="KW-0238">DNA-binding</keyword>
<feature type="domain" description="Myb-like" evidence="7">
    <location>
        <begin position="435"/>
        <end position="487"/>
    </location>
</feature>
<feature type="domain" description="HTH myb-type" evidence="8">
    <location>
        <begin position="578"/>
        <end position="619"/>
    </location>
</feature>
<dbReference type="EMBL" id="VAHF01000011">
    <property type="protein sequence ID" value="TXG51374.1"/>
    <property type="molecule type" value="Genomic_DNA"/>
</dbReference>
<gene>
    <name evidence="9" type="ORF">EZV62_023898</name>
</gene>
<dbReference type="GO" id="GO:0042796">
    <property type="term" value="P:snRNA transcription by RNA polymerase III"/>
    <property type="evidence" value="ECO:0007669"/>
    <property type="project" value="TreeGrafter"/>
</dbReference>
<evidence type="ECO:0000259" key="8">
    <source>
        <dbReference type="PROSITE" id="PS51294"/>
    </source>
</evidence>
<evidence type="ECO:0000256" key="6">
    <source>
        <dbReference type="SAM" id="MobiDB-lite"/>
    </source>
</evidence>
<feature type="region of interest" description="Disordered" evidence="6">
    <location>
        <begin position="38"/>
        <end position="57"/>
    </location>
</feature>
<feature type="compositionally biased region" description="Polar residues" evidence="6">
    <location>
        <begin position="1145"/>
        <end position="1157"/>
    </location>
</feature>
<feature type="compositionally biased region" description="Basic residues" evidence="6">
    <location>
        <begin position="793"/>
        <end position="806"/>
    </location>
</feature>
<dbReference type="AlphaFoldDB" id="A0A5C7H2W1"/>
<feature type="domain" description="Myb-like" evidence="7">
    <location>
        <begin position="493"/>
        <end position="534"/>
    </location>
</feature>
<dbReference type="GO" id="GO:0019185">
    <property type="term" value="C:snRNA-activating protein complex"/>
    <property type="evidence" value="ECO:0007669"/>
    <property type="project" value="TreeGrafter"/>
</dbReference>
<keyword evidence="2" id="KW-0805">Transcription regulation</keyword>
<sequence>MSYNNEYDGDGFSGSENDDAFDEDMEALRRACMITGTDPNELDNVDRSSSPALADSSTGAAVAVDSGAFSSDSEDDLELVRNIQNRLALSNSSDLCEPLSLEALCTLPPDGSDDDDDDFEILRVIQRRFSAYDMTDTTKNITEDLLETPKQVHASIVESANDTSNNLFVNRIDVCQGLPDSEQACNNIHLLGNSVERQPSGSDECHQSDACRFPILPHRHSNFPTSAQLFIDAIKKNRSYQKFIRSKLTQIEARLEENKKLKERVKILKDFQVSCRKITGRALSQRKDPRVQLISAQKSRNSKDLEVIGKNPSAMNYCPAENSHVANYRMAITKYPLSLQQKKWSKKEKENLGKGLRQQFQEMVLEVSMDRFSGSEESRDKISLDNIFASVKDIDFTPAMIREFLPKVNWNQLASMYVEGRSGAECEAQWLNFEDPLINQSPWTTEEEKSLLLIIQEKGISDWNDIAVSLGTSRTPFQCLARYQRSLNACILKREWTEDEDEQLRIAVEAFGESNWQAVASTLKGRTGTQCSNRSVAGLKTIRDHIESKQSHKNVLRWDAVLSVLWLKTLHPMRQRVGRWTPDEDKRLTVAATLFGPKNWKKIAQFVPGRTQVQCRERWVNSLDPSLNRGEWTEEENLRLEAAIEEHGYCWSKVAASLPSRTDNQCWRRWKLLHPHEVPLLQEARKMQKVALIGNFVDREGERPTLGPKDFIATPMITLTSEPENVKSSRRHKRNARVTPESGKEEEAASGCIQKKSKSRRARKVSQLCSEEVSGITGLDDTQTSGHGDNILKKKSRKPNTGKRKVNGGPASKNVSKRSSKRQNCADLNESSERIVLPPSESLGREITCGEGSNILGGNDAMSDLLCSSDKYLWSGTVTGTEPMHDHLGFLESTLLTTDGIEVDVLGGRNLVRKKLTPRRMSKKKSYVELGEENHGLSSPPETQRIADEGRECNETLVECGSVEHVPCQQDGCNTLKPLRRSNSKHLLQMADEDDDITLACFLHNKSRSPSETQRIADDEGWNVPLKGSYNALKQQSRRKKCNEPLVKCRSVEHVPRPVDGCNTSKPRRKSNSKHLLQAADEDDIPLACFLRHKLKKRRVEATENTDQACSPSGKKNLESSLLSKAPDQHNNENQLPHTQEDEAQTCNGGTPENMSL</sequence>
<dbReference type="GO" id="GO:0005634">
    <property type="term" value="C:nucleus"/>
    <property type="evidence" value="ECO:0007669"/>
    <property type="project" value="UniProtKB-SubCell"/>
</dbReference>
<dbReference type="GO" id="GO:0001006">
    <property type="term" value="F:RNA polymerase III type 3 promoter sequence-specific DNA binding"/>
    <property type="evidence" value="ECO:0007669"/>
    <property type="project" value="TreeGrafter"/>
</dbReference>
<organism evidence="9 10">
    <name type="scientific">Acer yangbiense</name>
    <dbReference type="NCBI Taxonomy" id="1000413"/>
    <lineage>
        <taxon>Eukaryota</taxon>
        <taxon>Viridiplantae</taxon>
        <taxon>Streptophyta</taxon>
        <taxon>Embryophyta</taxon>
        <taxon>Tracheophyta</taxon>
        <taxon>Spermatophyta</taxon>
        <taxon>Magnoliopsida</taxon>
        <taxon>eudicotyledons</taxon>
        <taxon>Gunneridae</taxon>
        <taxon>Pentapetalae</taxon>
        <taxon>rosids</taxon>
        <taxon>malvids</taxon>
        <taxon>Sapindales</taxon>
        <taxon>Sapindaceae</taxon>
        <taxon>Hippocastanoideae</taxon>
        <taxon>Acereae</taxon>
        <taxon>Acer</taxon>
    </lineage>
</organism>
<feature type="domain" description="Myb-like" evidence="7">
    <location>
        <begin position="624"/>
        <end position="674"/>
    </location>
</feature>
<accession>A0A5C7H2W1</accession>
<evidence type="ECO:0000313" key="10">
    <source>
        <dbReference type="Proteomes" id="UP000323000"/>
    </source>
</evidence>
<comment type="caution">
    <text evidence="9">The sequence shown here is derived from an EMBL/GenBank/DDBJ whole genome shotgun (WGS) entry which is preliminary data.</text>
</comment>
<dbReference type="GO" id="GO:0042795">
    <property type="term" value="P:snRNA transcription by RNA polymerase II"/>
    <property type="evidence" value="ECO:0007669"/>
    <property type="project" value="TreeGrafter"/>
</dbReference>
<name>A0A5C7H2W1_9ROSI</name>
<proteinExistence type="predicted"/>
<keyword evidence="5" id="KW-0539">Nucleus</keyword>
<protein>
    <submittedName>
        <fullName evidence="9">Uncharacterized protein</fullName>
    </submittedName>
</protein>
<dbReference type="InterPro" id="IPR001005">
    <property type="entry name" value="SANT/Myb"/>
</dbReference>
<dbReference type="Proteomes" id="UP000323000">
    <property type="component" value="Chromosome 11"/>
</dbReference>
<feature type="region of interest" description="Disordered" evidence="6">
    <location>
        <begin position="923"/>
        <end position="943"/>
    </location>
</feature>
<dbReference type="OrthoDB" id="2143914at2759"/>
<evidence type="ECO:0000256" key="5">
    <source>
        <dbReference type="ARBA" id="ARBA00023242"/>
    </source>
</evidence>
<dbReference type="PROSITE" id="PS50090">
    <property type="entry name" value="MYB_LIKE"/>
    <property type="match status" value="4"/>
</dbReference>
<evidence type="ECO:0000313" key="9">
    <source>
        <dbReference type="EMBL" id="TXG51374.1"/>
    </source>
</evidence>
<dbReference type="CDD" id="cd00167">
    <property type="entry name" value="SANT"/>
    <property type="match status" value="3"/>
</dbReference>
<feature type="region of interest" description="Disordered" evidence="6">
    <location>
        <begin position="1100"/>
        <end position="1157"/>
    </location>
</feature>
<dbReference type="InterPro" id="IPR051575">
    <property type="entry name" value="Myb-like_DNA-bd"/>
</dbReference>
<evidence type="ECO:0000259" key="7">
    <source>
        <dbReference type="PROSITE" id="PS50090"/>
    </source>
</evidence>
<dbReference type="InterPro" id="IPR009057">
    <property type="entry name" value="Homeodomain-like_sf"/>
</dbReference>
<dbReference type="PANTHER" id="PTHR46621:SF1">
    <property type="entry name" value="SNRNA-ACTIVATING PROTEIN COMPLEX SUBUNIT 4"/>
    <property type="match status" value="1"/>
</dbReference>
<evidence type="ECO:0000256" key="3">
    <source>
        <dbReference type="ARBA" id="ARBA00023125"/>
    </source>
</evidence>
<evidence type="ECO:0000256" key="2">
    <source>
        <dbReference type="ARBA" id="ARBA00023015"/>
    </source>
</evidence>
<dbReference type="PANTHER" id="PTHR46621">
    <property type="entry name" value="SNRNA-ACTIVATING PROTEIN COMPLEX SUBUNIT 4"/>
    <property type="match status" value="1"/>
</dbReference>
<feature type="region of interest" description="Disordered" evidence="6">
    <location>
        <begin position="1"/>
        <end position="23"/>
    </location>
</feature>
<feature type="compositionally biased region" description="Basic residues" evidence="6">
    <location>
        <begin position="755"/>
        <end position="764"/>
    </location>
</feature>
<comment type="subcellular location">
    <subcellularLocation>
        <location evidence="1">Nucleus</location>
    </subcellularLocation>
</comment>
<keyword evidence="10" id="KW-1185">Reference proteome</keyword>
<feature type="region of interest" description="Disordered" evidence="6">
    <location>
        <begin position="1057"/>
        <end position="1078"/>
    </location>
</feature>
<evidence type="ECO:0000256" key="1">
    <source>
        <dbReference type="ARBA" id="ARBA00004123"/>
    </source>
</evidence>
<dbReference type="GO" id="GO:0000978">
    <property type="term" value="F:RNA polymerase II cis-regulatory region sequence-specific DNA binding"/>
    <property type="evidence" value="ECO:0007669"/>
    <property type="project" value="TreeGrafter"/>
</dbReference>
<feature type="domain" description="HTH myb-type" evidence="8">
    <location>
        <begin position="491"/>
        <end position="534"/>
    </location>
</feature>
<feature type="region of interest" description="Disordered" evidence="6">
    <location>
        <begin position="720"/>
        <end position="831"/>
    </location>
</feature>
<reference evidence="10" key="1">
    <citation type="journal article" date="2019" name="Gigascience">
        <title>De novo genome assembly of the endangered Acer yangbiense, a plant species with extremely small populations endemic to Yunnan Province, China.</title>
        <authorList>
            <person name="Yang J."/>
            <person name="Wariss H.M."/>
            <person name="Tao L."/>
            <person name="Zhang R."/>
            <person name="Yun Q."/>
            <person name="Hollingsworth P."/>
            <person name="Dao Z."/>
            <person name="Luo G."/>
            <person name="Guo H."/>
            <person name="Ma Y."/>
            <person name="Sun W."/>
        </authorList>
    </citation>
    <scope>NUCLEOTIDE SEQUENCE [LARGE SCALE GENOMIC DNA]</scope>
    <source>
        <strain evidence="10">cv. Malutang</strain>
    </source>
</reference>
<dbReference type="SMART" id="SM00717">
    <property type="entry name" value="SANT"/>
    <property type="match status" value="5"/>
</dbReference>
<dbReference type="PROSITE" id="PS51294">
    <property type="entry name" value="HTH_MYB"/>
    <property type="match status" value="3"/>
</dbReference>
<dbReference type="FunFam" id="1.10.10.60:FF:000016">
    <property type="entry name" value="Transcriptional activator Myb isoform A"/>
    <property type="match status" value="1"/>
</dbReference>
<feature type="domain" description="HTH myb-type" evidence="8">
    <location>
        <begin position="624"/>
        <end position="678"/>
    </location>
</feature>
<feature type="domain" description="Myb-like" evidence="7">
    <location>
        <begin position="578"/>
        <end position="623"/>
    </location>
</feature>
<dbReference type="InterPro" id="IPR017930">
    <property type="entry name" value="Myb_dom"/>
</dbReference>
<dbReference type="Pfam" id="PF13921">
    <property type="entry name" value="Myb_DNA-bind_6"/>
    <property type="match status" value="2"/>
</dbReference>
<dbReference type="Gene3D" id="1.10.10.60">
    <property type="entry name" value="Homeodomain-like"/>
    <property type="match status" value="4"/>
</dbReference>
<keyword evidence="4" id="KW-0804">Transcription</keyword>
<evidence type="ECO:0000256" key="4">
    <source>
        <dbReference type="ARBA" id="ARBA00023163"/>
    </source>
</evidence>
<dbReference type="SUPFAM" id="SSF46689">
    <property type="entry name" value="Homeodomain-like"/>
    <property type="match status" value="3"/>
</dbReference>
<feature type="compositionally biased region" description="Polar residues" evidence="6">
    <location>
        <begin position="47"/>
        <end position="57"/>
    </location>
</feature>